<dbReference type="EMBL" id="HBFA01030489">
    <property type="protein sequence ID" value="CAD8681220.1"/>
    <property type="molecule type" value="Transcribed_RNA"/>
</dbReference>
<reference evidence="6" key="1">
    <citation type="submission" date="2021-01" db="EMBL/GenBank/DDBJ databases">
        <authorList>
            <person name="Corre E."/>
            <person name="Pelletier E."/>
            <person name="Niang G."/>
            <person name="Scheremetjew M."/>
            <person name="Finn R."/>
            <person name="Kale V."/>
            <person name="Holt S."/>
            <person name="Cochrane G."/>
            <person name="Meng A."/>
            <person name="Brown T."/>
            <person name="Cohen L."/>
        </authorList>
    </citation>
    <scope>NUCLEOTIDE SEQUENCE</scope>
    <source>
        <strain evidence="6">CCMP722</strain>
    </source>
</reference>
<evidence type="ECO:0000256" key="1">
    <source>
        <dbReference type="ARBA" id="ARBA00010148"/>
    </source>
</evidence>
<evidence type="ECO:0000313" key="6">
    <source>
        <dbReference type="EMBL" id="CAD8681220.1"/>
    </source>
</evidence>
<evidence type="ECO:0000256" key="3">
    <source>
        <dbReference type="ARBA" id="ARBA00022781"/>
    </source>
</evidence>
<dbReference type="InterPro" id="IPR008218">
    <property type="entry name" value="ATPase_V1-cplx_f_g_su"/>
</dbReference>
<gene>
    <name evidence="6" type="ORF">POBO1169_LOCUS15375</name>
</gene>
<dbReference type="PANTHER" id="PTHR13861:SF2">
    <property type="entry name" value="V-TYPE PROTON ATPASE SUBUNIT F"/>
    <property type="match status" value="1"/>
</dbReference>
<dbReference type="Pfam" id="PF01990">
    <property type="entry name" value="ATP-synt_F"/>
    <property type="match status" value="1"/>
</dbReference>
<accession>A0A7S0RM79</accession>
<evidence type="ECO:0000256" key="5">
    <source>
        <dbReference type="PIRNR" id="PIRNR015945"/>
    </source>
</evidence>
<dbReference type="PANTHER" id="PTHR13861">
    <property type="entry name" value="VACUOLAR ATP SYNTHASE SUBUNIT F"/>
    <property type="match status" value="1"/>
</dbReference>
<dbReference type="Gene3D" id="3.40.50.10580">
    <property type="entry name" value="ATPase, V1 complex, subunit F"/>
    <property type="match status" value="1"/>
</dbReference>
<comment type="subunit">
    <text evidence="5">V-ATPase is a heteromultimeric enzyme made up of two complexes: the ATP-hydrolytic V1 complex and the proton translocation V0 complex.</text>
</comment>
<comment type="similarity">
    <text evidence="1 5">Belongs to the V-ATPase F subunit family.</text>
</comment>
<keyword evidence="3 5" id="KW-0375">Hydrogen ion transport</keyword>
<sequence>MGDAAARAAMDPGLIAIIADEDTVTGFLLAGVGNVDARRNANFLIVDSKTSVQTIETAFKDFTHRSDIAILLISQFVADMIRNAVNEFVKPIPAILEIPSKEHPYDMSQDSILMRVGHLISSDGSVAAI</sequence>
<evidence type="ECO:0000256" key="2">
    <source>
        <dbReference type="ARBA" id="ARBA00022448"/>
    </source>
</evidence>
<dbReference type="AlphaFoldDB" id="A0A7S0RM79"/>
<protein>
    <recommendedName>
        <fullName evidence="5">V-type proton ATPase subunit F</fullName>
    </recommendedName>
</protein>
<dbReference type="InterPro" id="IPR036906">
    <property type="entry name" value="ATPase_V1_fsu_sf"/>
</dbReference>
<dbReference type="SUPFAM" id="SSF159468">
    <property type="entry name" value="AtpF-like"/>
    <property type="match status" value="1"/>
</dbReference>
<name>A0A7S0RM79_9CHLO</name>
<dbReference type="NCBIfam" id="TIGR01101">
    <property type="entry name" value="V_ATP_synt_F"/>
    <property type="match status" value="1"/>
</dbReference>
<keyword evidence="4 5" id="KW-0406">Ion transport</keyword>
<organism evidence="6">
    <name type="scientific">Pyramimonas obovata</name>
    <dbReference type="NCBI Taxonomy" id="1411642"/>
    <lineage>
        <taxon>Eukaryota</taxon>
        <taxon>Viridiplantae</taxon>
        <taxon>Chlorophyta</taxon>
        <taxon>Pyramimonadophyceae</taxon>
        <taxon>Pyramimonadales</taxon>
        <taxon>Pyramimonadaceae</taxon>
        <taxon>Pyramimonas</taxon>
        <taxon>Pyramimonas incertae sedis</taxon>
    </lineage>
</organism>
<proteinExistence type="inferred from homology"/>
<dbReference type="GO" id="GO:0046961">
    <property type="term" value="F:proton-transporting ATPase activity, rotational mechanism"/>
    <property type="evidence" value="ECO:0007669"/>
    <property type="project" value="InterPro"/>
</dbReference>
<dbReference type="PIRSF" id="PIRSF015945">
    <property type="entry name" value="ATPase_V1_F_euk"/>
    <property type="match status" value="1"/>
</dbReference>
<dbReference type="InterPro" id="IPR005772">
    <property type="entry name" value="ATPase_V1-cplx_fsu_euk"/>
</dbReference>
<comment type="function">
    <text evidence="5">Subunit of the V1 complex of vacuolar(H+)-ATPase (V-ATPase), a multisubunit enzyme composed of a peripheral complex (V1) that hydrolyzes ATP and a membrane integral complex (V0) that translocates protons. V-ATPase is responsible for acidifying and maintaining the pH of intracellular compartments.</text>
</comment>
<keyword evidence="2 5" id="KW-0813">Transport</keyword>
<evidence type="ECO:0000256" key="4">
    <source>
        <dbReference type="ARBA" id="ARBA00023065"/>
    </source>
</evidence>
<dbReference type="GO" id="GO:0033180">
    <property type="term" value="C:proton-transporting V-type ATPase, V1 domain"/>
    <property type="evidence" value="ECO:0007669"/>
    <property type="project" value="InterPro"/>
</dbReference>